<dbReference type="GeneID" id="15152050"/>
<sequence length="123" mass="13141">MNDEAPEDRLQRERTGVSGDPVPDHEYGDSPEDLTPDVAPDEAGDGVSPSVRGAARRLADPGLLTDRQALAYVLRDVEGVSRPDSAERMGVSVSTLDSLLGTARRKLGQARDTLDLADDLADE</sequence>
<dbReference type="GO" id="GO:0003677">
    <property type="term" value="F:DNA binding"/>
    <property type="evidence" value="ECO:0007669"/>
    <property type="project" value="InterPro"/>
</dbReference>
<feature type="region of interest" description="Disordered" evidence="1">
    <location>
        <begin position="1"/>
        <end position="59"/>
    </location>
</feature>
<dbReference type="InterPro" id="IPR013249">
    <property type="entry name" value="RNA_pol_sigma70_r4_t2"/>
</dbReference>
<feature type="compositionally biased region" description="Acidic residues" evidence="1">
    <location>
        <begin position="29"/>
        <end position="44"/>
    </location>
</feature>
<proteinExistence type="predicted"/>
<accession>M4JG86</accession>
<gene>
    <name evidence="3" type="ORF">HhPH1_gp47</name>
</gene>
<name>M4JG86_9VIRU</name>
<protein>
    <recommendedName>
        <fullName evidence="2">RNA polymerase sigma factor 70 region 4 type 2 domain-containing protein</fullName>
    </recommendedName>
</protein>
<dbReference type="Pfam" id="PF08281">
    <property type="entry name" value="Sigma70_r4_2"/>
    <property type="match status" value="1"/>
</dbReference>
<dbReference type="InterPro" id="IPR013324">
    <property type="entry name" value="RNA_pol_sigma_r3/r4-like"/>
</dbReference>
<feature type="domain" description="RNA polymerase sigma factor 70 region 4 type 2" evidence="2">
    <location>
        <begin position="64"/>
        <end position="107"/>
    </location>
</feature>
<dbReference type="RefSeq" id="YP_007761636.1">
    <property type="nucleotide sequence ID" value="NC_020998.1"/>
</dbReference>
<dbReference type="EMBL" id="KC252997">
    <property type="protein sequence ID" value="AGC65572.1"/>
    <property type="molecule type" value="Genomic_DNA"/>
</dbReference>
<dbReference type="GO" id="GO:0016987">
    <property type="term" value="F:sigma factor activity"/>
    <property type="evidence" value="ECO:0007669"/>
    <property type="project" value="InterPro"/>
</dbReference>
<dbReference type="KEGG" id="vg:15152050"/>
<organism evidence="3 4">
    <name type="scientific">Haloarcula hispanica virus PH1</name>
    <dbReference type="NCBI Taxonomy" id="1282967"/>
    <lineage>
        <taxon>Viruses</taxon>
        <taxon>Singelaviria</taxon>
        <taxon>Helvetiavirae</taxon>
        <taxon>Dividoviricota</taxon>
        <taxon>Laserviricetes</taxon>
        <taxon>Halopanivirales</taxon>
        <taxon>Sphaerolipoviridae</taxon>
        <taxon>Alphasphaerolipovirus</taxon>
        <taxon>Alphasphaerolipovirus pinkense</taxon>
    </lineage>
</organism>
<keyword evidence="4" id="KW-1185">Reference proteome</keyword>
<dbReference type="SUPFAM" id="SSF88659">
    <property type="entry name" value="Sigma3 and sigma4 domains of RNA polymerase sigma factors"/>
    <property type="match status" value="1"/>
</dbReference>
<dbReference type="OrthoDB" id="24637at10239"/>
<dbReference type="Proteomes" id="UP000012173">
    <property type="component" value="Segment"/>
</dbReference>
<evidence type="ECO:0000313" key="3">
    <source>
        <dbReference type="EMBL" id="AGC65572.1"/>
    </source>
</evidence>
<dbReference type="Gene3D" id="1.10.10.10">
    <property type="entry name" value="Winged helix-like DNA-binding domain superfamily/Winged helix DNA-binding domain"/>
    <property type="match status" value="1"/>
</dbReference>
<evidence type="ECO:0000259" key="2">
    <source>
        <dbReference type="Pfam" id="PF08281"/>
    </source>
</evidence>
<reference evidence="3 4" key="1">
    <citation type="journal article" date="2013" name="Archaea">
        <title>PH1: An Archaeovirus of Haloarcula hispanica Related to SH1 and HHIV-2.</title>
        <authorList>
            <person name="Porter K."/>
            <person name="Tang S.-L."/>
            <person name="Chen C.-P."/>
            <person name="Chiang P.-W."/>
            <person name="Hong M.-J."/>
            <person name="Dyall-Smith M.L."/>
        </authorList>
    </citation>
    <scope>NUCLEOTIDE SEQUENCE [LARGE SCALE GENOMIC DNA]</scope>
    <source>
        <strain evidence="3">1</strain>
    </source>
</reference>
<evidence type="ECO:0000313" key="4">
    <source>
        <dbReference type="Proteomes" id="UP000012173"/>
    </source>
</evidence>
<evidence type="ECO:0000256" key="1">
    <source>
        <dbReference type="SAM" id="MobiDB-lite"/>
    </source>
</evidence>
<dbReference type="GO" id="GO:0006352">
    <property type="term" value="P:DNA-templated transcription initiation"/>
    <property type="evidence" value="ECO:0007669"/>
    <property type="project" value="InterPro"/>
</dbReference>
<dbReference type="InterPro" id="IPR036388">
    <property type="entry name" value="WH-like_DNA-bd_sf"/>
</dbReference>